<dbReference type="GO" id="GO:0005886">
    <property type="term" value="C:plasma membrane"/>
    <property type="evidence" value="ECO:0007669"/>
    <property type="project" value="UniProtKB-SubCell"/>
</dbReference>
<keyword evidence="5 7" id="KW-1133">Transmembrane helix</keyword>
<dbReference type="SUPFAM" id="SSF160964">
    <property type="entry name" value="MalF N-terminal region-like"/>
    <property type="match status" value="1"/>
</dbReference>
<feature type="transmembrane region" description="Helical" evidence="7">
    <location>
        <begin position="273"/>
        <end position="295"/>
    </location>
</feature>
<evidence type="ECO:0000256" key="1">
    <source>
        <dbReference type="ARBA" id="ARBA00004651"/>
    </source>
</evidence>
<feature type="transmembrane region" description="Helical" evidence="7">
    <location>
        <begin position="110"/>
        <end position="136"/>
    </location>
</feature>
<evidence type="ECO:0000256" key="7">
    <source>
        <dbReference type="RuleBase" id="RU363032"/>
    </source>
</evidence>
<evidence type="ECO:0000313" key="9">
    <source>
        <dbReference type="EMBL" id="EHI61743.1"/>
    </source>
</evidence>
<dbReference type="HOGENOM" id="CLU_016047_0_2_9"/>
<dbReference type="PROSITE" id="PS50928">
    <property type="entry name" value="ABC_TM1"/>
    <property type="match status" value="1"/>
</dbReference>
<evidence type="ECO:0000313" key="10">
    <source>
        <dbReference type="Proteomes" id="UP000005384"/>
    </source>
</evidence>
<dbReference type="InterPro" id="IPR035906">
    <property type="entry name" value="MetI-like_sf"/>
</dbReference>
<evidence type="ECO:0000259" key="8">
    <source>
        <dbReference type="PROSITE" id="PS50928"/>
    </source>
</evidence>
<keyword evidence="10" id="KW-1185">Reference proteome</keyword>
<evidence type="ECO:0000256" key="3">
    <source>
        <dbReference type="ARBA" id="ARBA00022475"/>
    </source>
</evidence>
<dbReference type="Pfam" id="PF00528">
    <property type="entry name" value="BPD_transp_1"/>
    <property type="match status" value="1"/>
</dbReference>
<evidence type="ECO:0000256" key="2">
    <source>
        <dbReference type="ARBA" id="ARBA00022448"/>
    </source>
</evidence>
<feature type="transmembrane region" description="Helical" evidence="7">
    <location>
        <begin position="176"/>
        <end position="196"/>
    </location>
</feature>
<dbReference type="AlphaFoldDB" id="G5I9K4"/>
<dbReference type="RefSeq" id="WP_006778175.1">
    <property type="nucleotide sequence ID" value="NZ_CP040506.1"/>
</dbReference>
<comment type="subcellular location">
    <subcellularLocation>
        <location evidence="1 7">Cell membrane</location>
        <topology evidence="1 7">Multi-pass membrane protein</topology>
    </subcellularLocation>
</comment>
<keyword evidence="6 7" id="KW-0472">Membrane</keyword>
<accession>G5I9K4</accession>
<evidence type="ECO:0000256" key="5">
    <source>
        <dbReference type="ARBA" id="ARBA00022989"/>
    </source>
</evidence>
<dbReference type="GO" id="GO:0055085">
    <property type="term" value="P:transmembrane transport"/>
    <property type="evidence" value="ECO:0007669"/>
    <property type="project" value="InterPro"/>
</dbReference>
<sequence>MKRKRKGYAKWGYIFCAPFMAAFLIFSLYPVIFTGIIGFTDFKGIGVTKFHFLEDPFANFTSVLTNATFQKAFQNTVVIWLTNFVPQILLALLLTAWFTDRRSKIRGEGLFKVLFYMPNIITAATIAILFNALLGYPMGPVNDVLMRLGITSQPINFQVNKMVARGTVSFIQFWMWYGYTMIILISGVMGISPEIFESAEVDGANRVQTFLYITLPNLKTILLFTLVTSLIGGLQMFDIPKLFLMGGPDNSTLTTSVFIYNQAFSGSYLYNRAAAASMIMFVIICIMAAFLFFLLRDKDEAAENRMLRKSEKERRLALKEGRKQA</sequence>
<keyword evidence="3" id="KW-1003">Cell membrane</keyword>
<dbReference type="CDD" id="cd06261">
    <property type="entry name" value="TM_PBP2"/>
    <property type="match status" value="1"/>
</dbReference>
<reference evidence="9 10" key="1">
    <citation type="submission" date="2011-08" db="EMBL/GenBank/DDBJ databases">
        <title>The Genome Sequence of Clostridium hathewayi WAL-18680.</title>
        <authorList>
            <consortium name="The Broad Institute Genome Sequencing Platform"/>
            <person name="Earl A."/>
            <person name="Ward D."/>
            <person name="Feldgarden M."/>
            <person name="Gevers D."/>
            <person name="Finegold S.M."/>
            <person name="Summanen P.H."/>
            <person name="Molitoris D.R."/>
            <person name="Song M."/>
            <person name="Daigneault M."/>
            <person name="Allen-Vercoe E."/>
            <person name="Young S.K."/>
            <person name="Zeng Q."/>
            <person name="Gargeya S."/>
            <person name="Fitzgerald M."/>
            <person name="Haas B."/>
            <person name="Abouelleil A."/>
            <person name="Alvarado L."/>
            <person name="Arachchi H.M."/>
            <person name="Berlin A."/>
            <person name="Brown A."/>
            <person name="Chapman S.B."/>
            <person name="Chen Z."/>
            <person name="Dunbar C."/>
            <person name="Freedman E."/>
            <person name="Gearin G."/>
            <person name="Gellesch M."/>
            <person name="Goldberg J."/>
            <person name="Griggs A."/>
            <person name="Gujja S."/>
            <person name="Heiman D."/>
            <person name="Howarth C."/>
            <person name="Larson L."/>
            <person name="Lui A."/>
            <person name="MacDonald P.J.P."/>
            <person name="Montmayeur A."/>
            <person name="Murphy C."/>
            <person name="Neiman D."/>
            <person name="Pearson M."/>
            <person name="Priest M."/>
            <person name="Roberts A."/>
            <person name="Saif S."/>
            <person name="Shea T."/>
            <person name="Shenoy N."/>
            <person name="Sisk P."/>
            <person name="Stolte C."/>
            <person name="Sykes S."/>
            <person name="Wortman J."/>
            <person name="Nusbaum C."/>
            <person name="Birren B."/>
        </authorList>
    </citation>
    <scope>NUCLEOTIDE SEQUENCE [LARGE SCALE GENOMIC DNA]</scope>
    <source>
        <strain evidence="9 10">WAL-18680</strain>
    </source>
</reference>
<feature type="transmembrane region" description="Helical" evidence="7">
    <location>
        <begin position="217"/>
        <end position="237"/>
    </location>
</feature>
<dbReference type="SUPFAM" id="SSF161098">
    <property type="entry name" value="MetI-like"/>
    <property type="match status" value="1"/>
</dbReference>
<keyword evidence="2 7" id="KW-0813">Transport</keyword>
<gene>
    <name evidence="9" type="ORF">HMPREF9473_00194</name>
</gene>
<dbReference type="PATRIC" id="fig|742737.3.peg.188"/>
<dbReference type="PANTHER" id="PTHR30193:SF37">
    <property type="entry name" value="INNER MEMBRANE ABC TRANSPORTER PERMEASE PROTEIN YCJO"/>
    <property type="match status" value="1"/>
</dbReference>
<comment type="similarity">
    <text evidence="7">Belongs to the binding-protein-dependent transport system permease family.</text>
</comment>
<protein>
    <recommendedName>
        <fullName evidence="8">ABC transmembrane type-1 domain-containing protein</fullName>
    </recommendedName>
</protein>
<feature type="transmembrane region" description="Helical" evidence="7">
    <location>
        <begin position="12"/>
        <end position="39"/>
    </location>
</feature>
<dbReference type="InterPro" id="IPR000515">
    <property type="entry name" value="MetI-like"/>
</dbReference>
<dbReference type="Proteomes" id="UP000005384">
    <property type="component" value="Unassembled WGS sequence"/>
</dbReference>
<evidence type="ECO:0000256" key="6">
    <source>
        <dbReference type="ARBA" id="ARBA00023136"/>
    </source>
</evidence>
<dbReference type="OrthoDB" id="9787541at2"/>
<comment type="caution">
    <text evidence="9">The sequence shown here is derived from an EMBL/GenBank/DDBJ whole genome shotgun (WGS) entry which is preliminary data.</text>
</comment>
<dbReference type="EMBL" id="ADLN01000001">
    <property type="protein sequence ID" value="EHI61743.1"/>
    <property type="molecule type" value="Genomic_DNA"/>
</dbReference>
<proteinExistence type="inferred from homology"/>
<feature type="domain" description="ABC transmembrane type-1" evidence="8">
    <location>
        <begin position="73"/>
        <end position="291"/>
    </location>
</feature>
<keyword evidence="4 7" id="KW-0812">Transmembrane</keyword>
<feature type="transmembrane region" description="Helical" evidence="7">
    <location>
        <begin position="77"/>
        <end position="98"/>
    </location>
</feature>
<evidence type="ECO:0000256" key="4">
    <source>
        <dbReference type="ARBA" id="ARBA00022692"/>
    </source>
</evidence>
<dbReference type="PANTHER" id="PTHR30193">
    <property type="entry name" value="ABC TRANSPORTER PERMEASE PROTEIN"/>
    <property type="match status" value="1"/>
</dbReference>
<dbReference type="Gene3D" id="1.10.3720.10">
    <property type="entry name" value="MetI-like"/>
    <property type="match status" value="1"/>
</dbReference>
<dbReference type="InterPro" id="IPR051393">
    <property type="entry name" value="ABC_transporter_permease"/>
</dbReference>
<organism evidence="9 10">
    <name type="scientific">Hungatella hathewayi WAL-18680</name>
    <dbReference type="NCBI Taxonomy" id="742737"/>
    <lineage>
        <taxon>Bacteria</taxon>
        <taxon>Bacillati</taxon>
        <taxon>Bacillota</taxon>
        <taxon>Clostridia</taxon>
        <taxon>Lachnospirales</taxon>
        <taxon>Lachnospiraceae</taxon>
        <taxon>Hungatella</taxon>
    </lineage>
</organism>
<name>G5I9K4_9FIRM</name>